<dbReference type="InterPro" id="IPR029063">
    <property type="entry name" value="SAM-dependent_MTases_sf"/>
</dbReference>
<feature type="domain" description="Methyltransferase" evidence="1">
    <location>
        <begin position="45"/>
        <end position="132"/>
    </location>
</feature>
<proteinExistence type="predicted"/>
<dbReference type="SUPFAM" id="SSF53335">
    <property type="entry name" value="S-adenosyl-L-methionine-dependent methyltransferases"/>
    <property type="match status" value="1"/>
</dbReference>
<dbReference type="HOGENOM" id="CLU_056435_5_1_10"/>
<accession>D2QC44</accession>
<reference evidence="2 3" key="1">
    <citation type="journal article" date="2010" name="Stand. Genomic Sci.">
        <title>Complete genome sequence of Spirosoma linguale type strain (1).</title>
        <authorList>
            <person name="Lail K."/>
            <person name="Sikorski J."/>
            <person name="Saunders E."/>
            <person name="Lapidus A."/>
            <person name="Glavina Del Rio T."/>
            <person name="Copeland A."/>
            <person name="Tice H."/>
            <person name="Cheng J.-F."/>
            <person name="Lucas S."/>
            <person name="Nolan M."/>
            <person name="Bruce D."/>
            <person name="Goodwin L."/>
            <person name="Pitluck S."/>
            <person name="Ivanova N."/>
            <person name="Mavromatis K."/>
            <person name="Ovchinnikova G."/>
            <person name="Pati A."/>
            <person name="Chen A."/>
            <person name="Palaniappan K."/>
            <person name="Land M."/>
            <person name="Hauser L."/>
            <person name="Chang Y.-J."/>
            <person name="Jeffries C.D."/>
            <person name="Chain P."/>
            <person name="Brettin T."/>
            <person name="Detter J.C."/>
            <person name="Schuetze A."/>
            <person name="Rohde M."/>
            <person name="Tindall B.J."/>
            <person name="Goeker M."/>
            <person name="Bristow J."/>
            <person name="Eisen J.A."/>
            <person name="Markowitz V."/>
            <person name="Hugenholtz P."/>
            <person name="Kyrpides N.C."/>
            <person name="Klenk H.-P."/>
            <person name="Chen F."/>
        </authorList>
    </citation>
    <scope>NUCLEOTIDE SEQUENCE [LARGE SCALE GENOMIC DNA]</scope>
    <source>
        <strain evidence="3">ATCC 33905 / DSM 74 / LMG 10896 / Claus 1</strain>
    </source>
</reference>
<keyword evidence="3" id="KW-1185">Reference proteome</keyword>
<dbReference type="InterPro" id="IPR041698">
    <property type="entry name" value="Methyltransf_25"/>
</dbReference>
<evidence type="ECO:0000313" key="3">
    <source>
        <dbReference type="Proteomes" id="UP000002028"/>
    </source>
</evidence>
<dbReference type="EMBL" id="CP001769">
    <property type="protein sequence ID" value="ADB39779.1"/>
    <property type="molecule type" value="Genomic_DNA"/>
</dbReference>
<organism evidence="2 3">
    <name type="scientific">Spirosoma linguale (strain ATCC 33905 / DSM 74 / LMG 10896 / Claus 1)</name>
    <dbReference type="NCBI Taxonomy" id="504472"/>
    <lineage>
        <taxon>Bacteria</taxon>
        <taxon>Pseudomonadati</taxon>
        <taxon>Bacteroidota</taxon>
        <taxon>Cytophagia</taxon>
        <taxon>Cytophagales</taxon>
        <taxon>Cytophagaceae</taxon>
        <taxon>Spirosoma</taxon>
    </lineage>
</organism>
<dbReference type="STRING" id="504472.Slin_3784"/>
<dbReference type="Proteomes" id="UP000002028">
    <property type="component" value="Chromosome"/>
</dbReference>
<dbReference type="AlphaFoldDB" id="D2QC44"/>
<sequence>MLLIMTDAWLNKWEERYRQEAYAFGIAPNAYFQQQIDKLVPGAILLAAEGEGRNAVYAAKLDWDVSAFDISQEGQKKALRLAEQNGVTMTYQVGELPDLQYRKGQFDACALIYAHFPAAIRAQYHRLLDSYVRVGGIIILEAFSKNHLAYRLNNTNVGGPTDLANLISMEDIRADFANYGVIELVEEVINLNEGLYHRGQGAVTRFVGRKIRSANHS</sequence>
<dbReference type="Pfam" id="PF13649">
    <property type="entry name" value="Methyltransf_25"/>
    <property type="match status" value="1"/>
</dbReference>
<protein>
    <submittedName>
        <fullName evidence="2">Tellurite resistance protein TehB, putative</fullName>
    </submittedName>
</protein>
<gene>
    <name evidence="2" type="ordered locus">Slin_3784</name>
</gene>
<dbReference type="eggNOG" id="COG2227">
    <property type="taxonomic scope" value="Bacteria"/>
</dbReference>
<dbReference type="KEGG" id="sli:Slin_3784"/>
<dbReference type="Gene3D" id="3.40.50.150">
    <property type="entry name" value="Vaccinia Virus protein VP39"/>
    <property type="match status" value="1"/>
</dbReference>
<evidence type="ECO:0000313" key="2">
    <source>
        <dbReference type="EMBL" id="ADB39779.1"/>
    </source>
</evidence>
<name>D2QC44_SPILD</name>
<evidence type="ECO:0000259" key="1">
    <source>
        <dbReference type="Pfam" id="PF13649"/>
    </source>
</evidence>